<dbReference type="PANTHER" id="PTHR30487:SF0">
    <property type="entry name" value="PREPILIN LEADER PEPTIDASE_N-METHYLTRANSFERASE-RELATED"/>
    <property type="match status" value="1"/>
</dbReference>
<evidence type="ECO:0000313" key="4">
    <source>
        <dbReference type="EMBL" id="MEC4175201.1"/>
    </source>
</evidence>
<name>A0ABU6IFI4_9ACTN</name>
<sequence length="212" mass="22200">MTYVSVVTLVAYGLLLAGLVVIAVGDMRTRRIPNGMVAALALLWVIWRCVLGFAGRYMGLGFWNTLLSPAPTVLGQIGLPVYGASLSGGVLGALALGGGMLVLSAVYELTTKKESFGGGDIKLMVVIGLFLGWERGLVCLFVACLVSVIYALVMRFRTRGKDGDTARPAEGSQSAPAAAGTQASSEVADPFLARTMPFAPFLAVGTLVAFFF</sequence>
<dbReference type="InterPro" id="IPR050882">
    <property type="entry name" value="Prepilin_peptidase/N-MTase"/>
</dbReference>
<feature type="transmembrane region" description="Helical" evidence="2">
    <location>
        <begin position="6"/>
        <end position="25"/>
    </location>
</feature>
<dbReference type="InterPro" id="IPR000045">
    <property type="entry name" value="Prepilin_IV_endopep_pep"/>
</dbReference>
<organism evidence="4 5">
    <name type="scientific">Adlercreutzia wanghongyangiae</name>
    <dbReference type="NCBI Taxonomy" id="3111451"/>
    <lineage>
        <taxon>Bacteria</taxon>
        <taxon>Bacillati</taxon>
        <taxon>Actinomycetota</taxon>
        <taxon>Coriobacteriia</taxon>
        <taxon>Eggerthellales</taxon>
        <taxon>Eggerthellaceae</taxon>
        <taxon>Adlercreutzia</taxon>
    </lineage>
</organism>
<dbReference type="Pfam" id="PF01478">
    <property type="entry name" value="Peptidase_A24"/>
    <property type="match status" value="1"/>
</dbReference>
<comment type="similarity">
    <text evidence="1">Belongs to the peptidase A24 family.</text>
</comment>
<reference evidence="4 5" key="1">
    <citation type="submission" date="2024-01" db="EMBL/GenBank/DDBJ databases">
        <title>novel species in genus Adlercreutzia.</title>
        <authorList>
            <person name="Liu X."/>
        </authorList>
    </citation>
    <scope>NUCLEOTIDE SEQUENCE [LARGE SCALE GENOMIC DNA]</scope>
    <source>
        <strain evidence="4 5">R7</strain>
    </source>
</reference>
<feature type="transmembrane region" description="Helical" evidence="2">
    <location>
        <begin position="123"/>
        <end position="153"/>
    </location>
</feature>
<dbReference type="EMBL" id="JAYMFF010000002">
    <property type="protein sequence ID" value="MEC4175201.1"/>
    <property type="molecule type" value="Genomic_DNA"/>
</dbReference>
<dbReference type="PANTHER" id="PTHR30487">
    <property type="entry name" value="TYPE 4 PREPILIN-LIKE PROTEINS LEADER PEPTIDE-PROCESSING ENZYME"/>
    <property type="match status" value="1"/>
</dbReference>
<gene>
    <name evidence="4" type="ORF">VIN30_01910</name>
</gene>
<evidence type="ECO:0000313" key="5">
    <source>
        <dbReference type="Proteomes" id="UP001349994"/>
    </source>
</evidence>
<keyword evidence="4" id="KW-0378">Hydrolase</keyword>
<keyword evidence="2" id="KW-0812">Transmembrane</keyword>
<feature type="transmembrane region" description="Helical" evidence="2">
    <location>
        <begin position="79"/>
        <end position="103"/>
    </location>
</feature>
<dbReference type="GO" id="GO:0016787">
    <property type="term" value="F:hydrolase activity"/>
    <property type="evidence" value="ECO:0007669"/>
    <property type="project" value="UniProtKB-KW"/>
</dbReference>
<dbReference type="Gene3D" id="1.20.120.1220">
    <property type="match status" value="1"/>
</dbReference>
<keyword evidence="2" id="KW-0472">Membrane</keyword>
<feature type="transmembrane region" description="Helical" evidence="2">
    <location>
        <begin position="37"/>
        <end position="59"/>
    </location>
</feature>
<proteinExistence type="inferred from homology"/>
<accession>A0ABU6IFI4</accession>
<keyword evidence="2" id="KW-1133">Transmembrane helix</keyword>
<dbReference type="RefSeq" id="WP_338208840.1">
    <property type="nucleotide sequence ID" value="NZ_JAYMFF010000002.1"/>
</dbReference>
<dbReference type="Proteomes" id="UP001349994">
    <property type="component" value="Unassembled WGS sequence"/>
</dbReference>
<feature type="domain" description="Prepilin type IV endopeptidase peptidase" evidence="3">
    <location>
        <begin position="14"/>
        <end position="152"/>
    </location>
</feature>
<dbReference type="EC" id="3.4.23.-" evidence="4"/>
<keyword evidence="5" id="KW-1185">Reference proteome</keyword>
<evidence type="ECO:0000259" key="3">
    <source>
        <dbReference type="Pfam" id="PF01478"/>
    </source>
</evidence>
<evidence type="ECO:0000256" key="2">
    <source>
        <dbReference type="SAM" id="Phobius"/>
    </source>
</evidence>
<evidence type="ECO:0000256" key="1">
    <source>
        <dbReference type="ARBA" id="ARBA00005801"/>
    </source>
</evidence>
<protein>
    <submittedName>
        <fullName evidence="4">A24 family peptidase</fullName>
        <ecNumber evidence="4">3.4.23.-</ecNumber>
    </submittedName>
</protein>
<comment type="caution">
    <text evidence="4">The sequence shown here is derived from an EMBL/GenBank/DDBJ whole genome shotgun (WGS) entry which is preliminary data.</text>
</comment>